<dbReference type="InterPro" id="IPR055199">
    <property type="entry name" value="Hda_lid"/>
</dbReference>
<evidence type="ECO:0000313" key="3">
    <source>
        <dbReference type="Proteomes" id="UP000472676"/>
    </source>
</evidence>
<keyword evidence="3" id="KW-1185">Reference proteome</keyword>
<gene>
    <name evidence="2" type="primary">hda</name>
    <name evidence="2" type="ORF">G7Y85_07840</name>
</gene>
<evidence type="ECO:0000313" key="2">
    <source>
        <dbReference type="EMBL" id="NGY04671.1"/>
    </source>
</evidence>
<dbReference type="SUPFAM" id="SSF52540">
    <property type="entry name" value="P-loop containing nucleoside triphosphate hydrolases"/>
    <property type="match status" value="1"/>
</dbReference>
<dbReference type="InterPro" id="IPR027417">
    <property type="entry name" value="P-loop_NTPase"/>
</dbReference>
<evidence type="ECO:0000259" key="1">
    <source>
        <dbReference type="Pfam" id="PF22688"/>
    </source>
</evidence>
<dbReference type="Gene3D" id="1.10.8.60">
    <property type="match status" value="1"/>
</dbReference>
<organism evidence="2 3">
    <name type="scientific">Solimonas terrae</name>
    <dbReference type="NCBI Taxonomy" id="1396819"/>
    <lineage>
        <taxon>Bacteria</taxon>
        <taxon>Pseudomonadati</taxon>
        <taxon>Pseudomonadota</taxon>
        <taxon>Gammaproteobacteria</taxon>
        <taxon>Nevskiales</taxon>
        <taxon>Nevskiaceae</taxon>
        <taxon>Solimonas</taxon>
    </lineage>
</organism>
<dbReference type="InterPro" id="IPR017788">
    <property type="entry name" value="Hda"/>
</dbReference>
<dbReference type="Proteomes" id="UP000472676">
    <property type="component" value="Unassembled WGS sequence"/>
</dbReference>
<accession>A0A6M2BR40</accession>
<dbReference type="RefSeq" id="WP_166254428.1">
    <property type="nucleotide sequence ID" value="NZ_JAAMOW010000003.1"/>
</dbReference>
<dbReference type="NCBIfam" id="TIGR03420">
    <property type="entry name" value="DnaA_homol_Hda"/>
    <property type="match status" value="1"/>
</dbReference>
<reference evidence="2 3" key="1">
    <citation type="journal article" date="2014" name="Int. J. Syst. Evol. Microbiol.">
        <title>Solimonas terrae sp. nov., isolated from soil.</title>
        <authorList>
            <person name="Kim S.J."/>
            <person name="Moon J.Y."/>
            <person name="Weon H.Y."/>
            <person name="Ahn J.H."/>
            <person name="Chen W.M."/>
            <person name="Kwon S.W."/>
        </authorList>
    </citation>
    <scope>NUCLEOTIDE SEQUENCE [LARGE SCALE GENOMIC DNA]</scope>
    <source>
        <strain evidence="2 3">KIS83-12</strain>
    </source>
</reference>
<dbReference type="AlphaFoldDB" id="A0A6M2BR40"/>
<comment type="caution">
    <text evidence="2">The sequence shown here is derived from an EMBL/GenBank/DDBJ whole genome shotgun (WGS) entry which is preliminary data.</text>
</comment>
<dbReference type="Pfam" id="PF22688">
    <property type="entry name" value="Hda_lid"/>
    <property type="match status" value="1"/>
</dbReference>
<name>A0A6M2BR40_9GAMM</name>
<feature type="domain" description="Hda lid" evidence="1">
    <location>
        <begin position="155"/>
        <end position="219"/>
    </location>
</feature>
<dbReference type="Gene3D" id="3.40.50.300">
    <property type="entry name" value="P-loop containing nucleotide triphosphate hydrolases"/>
    <property type="match status" value="1"/>
</dbReference>
<sequence length="223" mass="24064">MKGRQLALAVQLRDTASFASYWPGRNADVVAALRALDHPTLLYGPPQSGRTHLLQAVCRERGGAYLPLRELAGYGPDALDGFDAQALLALDDLDAVIDIRDWALALLRLIDRRRAAGQAFVLAALAPPDHLAAALPDLRTRLAACVVLGLDPLDDDDRAALLRDRAQARGIALPDDVTRWLLKTQSRTPGALVEALAALDAASLREKRRLTVPFAQTVLKTSA</sequence>
<dbReference type="EMBL" id="JAAMOW010000003">
    <property type="protein sequence ID" value="NGY04671.1"/>
    <property type="molecule type" value="Genomic_DNA"/>
</dbReference>
<proteinExistence type="predicted"/>
<protein>
    <submittedName>
        <fullName evidence="2">DnaA regulatory inactivator Hda</fullName>
    </submittedName>
</protein>
<dbReference type="GO" id="GO:0032297">
    <property type="term" value="P:negative regulation of DNA-templated DNA replication initiation"/>
    <property type="evidence" value="ECO:0007669"/>
    <property type="project" value="InterPro"/>
</dbReference>
<dbReference type="PANTHER" id="PTHR30050:SF5">
    <property type="entry name" value="DNAA REGULATORY INACTIVATOR HDA"/>
    <property type="match status" value="1"/>
</dbReference>
<dbReference type="GO" id="GO:0006270">
    <property type="term" value="P:DNA replication initiation"/>
    <property type="evidence" value="ECO:0007669"/>
    <property type="project" value="TreeGrafter"/>
</dbReference>
<dbReference type="PANTHER" id="PTHR30050">
    <property type="entry name" value="CHROMOSOMAL REPLICATION INITIATOR PROTEIN DNAA"/>
    <property type="match status" value="1"/>
</dbReference>